<evidence type="ECO:0000256" key="1">
    <source>
        <dbReference type="SAM" id="Coils"/>
    </source>
</evidence>
<evidence type="ECO:0000313" key="3">
    <source>
        <dbReference type="EMBL" id="QTL99332.1"/>
    </source>
</evidence>
<dbReference type="PROSITE" id="PS50151">
    <property type="entry name" value="UVR"/>
    <property type="match status" value="1"/>
</dbReference>
<sequence length="170" mass="19260">MLCQRCNNKEATVHLTKIVNGEKNEVFLCEECARETGQLPFAGNDPFSFQNLLSGILNPEINSYNTGIKQGDKCGTCGLSYYDFTQNGLFGCADCYETFNDRLNPLLKRIHGETVHNGKVPQRKGGHLRKKRQIKELRDEMKDAVKNENFEKAAEIRDKIKELEDNDGGE</sequence>
<dbReference type="GO" id="GO:0046870">
    <property type="term" value="F:cadmium ion binding"/>
    <property type="evidence" value="ECO:0007669"/>
    <property type="project" value="TreeGrafter"/>
</dbReference>
<dbReference type="InterPro" id="IPR036876">
    <property type="entry name" value="UVR_dom_sf"/>
</dbReference>
<dbReference type="PANTHER" id="PTHR38430:SF1">
    <property type="entry name" value="PROTEIN-ARGININE KINASE ACTIVATOR PROTEIN"/>
    <property type="match status" value="1"/>
</dbReference>
<feature type="coiled-coil region" evidence="1">
    <location>
        <begin position="127"/>
        <end position="166"/>
    </location>
</feature>
<dbReference type="PANTHER" id="PTHR38430">
    <property type="entry name" value="PROTEIN-ARGININE KINASE ACTIVATOR PROTEIN"/>
    <property type="match status" value="1"/>
</dbReference>
<evidence type="ECO:0000259" key="2">
    <source>
        <dbReference type="PROSITE" id="PS50151"/>
    </source>
</evidence>
<dbReference type="GO" id="GO:0050897">
    <property type="term" value="F:cobalt ion binding"/>
    <property type="evidence" value="ECO:0007669"/>
    <property type="project" value="TreeGrafter"/>
</dbReference>
<dbReference type="GO" id="GO:1990170">
    <property type="term" value="P:stress response to cadmium ion"/>
    <property type="evidence" value="ECO:0007669"/>
    <property type="project" value="TreeGrafter"/>
</dbReference>
<feature type="domain" description="UVR" evidence="2">
    <location>
        <begin position="131"/>
        <end position="166"/>
    </location>
</feature>
<keyword evidence="4" id="KW-1185">Reference proteome</keyword>
<dbReference type="RefSeq" id="WP_230867692.1">
    <property type="nucleotide sequence ID" value="NZ_CP046640.1"/>
</dbReference>
<dbReference type="KEGG" id="ifn:GM661_15890"/>
<dbReference type="GO" id="GO:0008270">
    <property type="term" value="F:zinc ion binding"/>
    <property type="evidence" value="ECO:0007669"/>
    <property type="project" value="TreeGrafter"/>
</dbReference>
<dbReference type="InterPro" id="IPR025542">
    <property type="entry name" value="YacH"/>
</dbReference>
<evidence type="ECO:0000313" key="4">
    <source>
        <dbReference type="Proteomes" id="UP000665020"/>
    </source>
</evidence>
<dbReference type="Pfam" id="PF02151">
    <property type="entry name" value="UVR"/>
    <property type="match status" value="1"/>
</dbReference>
<dbReference type="SUPFAM" id="SSF46600">
    <property type="entry name" value="C-terminal UvrC-binding domain of UvrB"/>
    <property type="match status" value="1"/>
</dbReference>
<dbReference type="EMBL" id="CP046640">
    <property type="protein sequence ID" value="QTL99332.1"/>
    <property type="molecule type" value="Genomic_DNA"/>
</dbReference>
<organism evidence="3 4">
    <name type="scientific">Iocasia fonsfrigidae</name>
    <dbReference type="NCBI Taxonomy" id="2682810"/>
    <lineage>
        <taxon>Bacteria</taxon>
        <taxon>Bacillati</taxon>
        <taxon>Bacillota</taxon>
        <taxon>Clostridia</taxon>
        <taxon>Halanaerobiales</taxon>
        <taxon>Halanaerobiaceae</taxon>
        <taxon>Iocasia</taxon>
    </lineage>
</organism>
<protein>
    <recommendedName>
        <fullName evidence="2">UVR domain-containing protein</fullName>
    </recommendedName>
</protein>
<proteinExistence type="predicted"/>
<accession>A0A8A7KNA9</accession>
<keyword evidence="1" id="KW-0175">Coiled coil</keyword>
<name>A0A8A7KNA9_9FIRM</name>
<dbReference type="InterPro" id="IPR001943">
    <property type="entry name" value="UVR_dom"/>
</dbReference>
<dbReference type="Proteomes" id="UP000665020">
    <property type="component" value="Chromosome"/>
</dbReference>
<dbReference type="PIRSF" id="PIRSF015034">
    <property type="entry name" value="YacH"/>
    <property type="match status" value="1"/>
</dbReference>
<dbReference type="GO" id="GO:0005507">
    <property type="term" value="F:copper ion binding"/>
    <property type="evidence" value="ECO:0007669"/>
    <property type="project" value="TreeGrafter"/>
</dbReference>
<dbReference type="Gene3D" id="4.10.860.10">
    <property type="entry name" value="UVR domain"/>
    <property type="match status" value="1"/>
</dbReference>
<reference evidence="3" key="1">
    <citation type="submission" date="2019-12" db="EMBL/GenBank/DDBJ databases">
        <authorList>
            <person name="zhang j."/>
            <person name="sun C.M."/>
        </authorList>
    </citation>
    <scope>NUCLEOTIDE SEQUENCE</scope>
    <source>
        <strain evidence="3">NS-1</strain>
    </source>
</reference>
<dbReference type="AlphaFoldDB" id="A0A8A7KNA9"/>
<dbReference type="GO" id="GO:1990169">
    <property type="term" value="P:stress response to copper ion"/>
    <property type="evidence" value="ECO:0007669"/>
    <property type="project" value="TreeGrafter"/>
</dbReference>
<gene>
    <name evidence="3" type="ORF">GM661_15890</name>
</gene>